<evidence type="ECO:0000313" key="3">
    <source>
        <dbReference type="Proteomes" id="UP001055172"/>
    </source>
</evidence>
<accession>A0AA37GB60</accession>
<dbReference type="AlphaFoldDB" id="A0AA37GB60"/>
<comment type="caution">
    <text evidence="2">The sequence shown here is derived from an EMBL/GenBank/DDBJ whole genome shotgun (WGS) entry which is preliminary data.</text>
</comment>
<proteinExistence type="predicted"/>
<evidence type="ECO:0000313" key="2">
    <source>
        <dbReference type="EMBL" id="GJC77630.1"/>
    </source>
</evidence>
<protein>
    <submittedName>
        <fullName evidence="2">Uncharacterized protein</fullName>
    </submittedName>
</protein>
<reference evidence="2 3" key="1">
    <citation type="submission" date="2021-07" db="EMBL/GenBank/DDBJ databases">
        <title>Genome data of Colletotrichum spaethianum.</title>
        <authorList>
            <person name="Utami Y.D."/>
            <person name="Hiruma K."/>
        </authorList>
    </citation>
    <scope>NUCLEOTIDE SEQUENCE [LARGE SCALE GENOMIC DNA]</scope>
    <source>
        <strain evidence="2 3">MAFF 242679</strain>
    </source>
</reference>
<name>A0AA37GB60_9PEZI</name>
<organism evidence="2 3">
    <name type="scientific">Colletotrichum liriopes</name>
    <dbReference type="NCBI Taxonomy" id="708192"/>
    <lineage>
        <taxon>Eukaryota</taxon>
        <taxon>Fungi</taxon>
        <taxon>Dikarya</taxon>
        <taxon>Ascomycota</taxon>
        <taxon>Pezizomycotina</taxon>
        <taxon>Sordariomycetes</taxon>
        <taxon>Hypocreomycetidae</taxon>
        <taxon>Glomerellales</taxon>
        <taxon>Glomerellaceae</taxon>
        <taxon>Colletotrichum</taxon>
        <taxon>Colletotrichum spaethianum species complex</taxon>
    </lineage>
</organism>
<evidence type="ECO:0000256" key="1">
    <source>
        <dbReference type="SAM" id="MobiDB-lite"/>
    </source>
</evidence>
<dbReference type="EMBL" id="BPPX01000001">
    <property type="protein sequence ID" value="GJC77630.1"/>
    <property type="molecule type" value="Genomic_DNA"/>
</dbReference>
<sequence length="83" mass="9412">MSVTSCSISGTASSKRHSQSHEDGFDMQQLQDAYEQEAQRSCNDIICARGQFRGFESLQDIKAVWVKARKRAVLRGFLEWLAD</sequence>
<dbReference type="Proteomes" id="UP001055172">
    <property type="component" value="Unassembled WGS sequence"/>
</dbReference>
<gene>
    <name evidence="2" type="ORF">ColLi_00468</name>
</gene>
<feature type="region of interest" description="Disordered" evidence="1">
    <location>
        <begin position="1"/>
        <end position="30"/>
    </location>
</feature>
<keyword evidence="3" id="KW-1185">Reference proteome</keyword>
<feature type="compositionally biased region" description="Polar residues" evidence="1">
    <location>
        <begin position="1"/>
        <end position="13"/>
    </location>
</feature>